<accession>A0A8J6YY85</accession>
<evidence type="ECO:0000256" key="5">
    <source>
        <dbReference type="ARBA" id="ARBA00022090"/>
    </source>
</evidence>
<protein>
    <recommendedName>
        <fullName evidence="5">Biopolymer transport protein ExbD</fullName>
    </recommendedName>
</protein>
<dbReference type="NCBIfam" id="TIGR02803">
    <property type="entry name" value="ExbD_1"/>
    <property type="match status" value="1"/>
</dbReference>
<keyword evidence="8" id="KW-0997">Cell inner membrane</keyword>
<evidence type="ECO:0000256" key="1">
    <source>
        <dbReference type="ARBA" id="ARBA00003540"/>
    </source>
</evidence>
<name>A0A8J6YY85_9PROT</name>
<dbReference type="AlphaFoldDB" id="A0A8J6YY85"/>
<evidence type="ECO:0000256" key="12">
    <source>
        <dbReference type="ARBA" id="ARBA00023136"/>
    </source>
</evidence>
<evidence type="ECO:0000256" key="6">
    <source>
        <dbReference type="ARBA" id="ARBA00022448"/>
    </source>
</evidence>
<reference evidence="15" key="1">
    <citation type="submission" date="2020-10" db="EMBL/GenBank/DDBJ databases">
        <title>Genome sequence of the unusual species of purple photosynthetic bacteria, Phaeovibrio sulfidiphilus DSM 23193, type strain.</title>
        <authorList>
            <person name="Kyndt J.A."/>
            <person name="Meyer T.E."/>
        </authorList>
    </citation>
    <scope>NUCLEOTIDE SEQUENCE</scope>
    <source>
        <strain evidence="15">DSM 23193</strain>
    </source>
</reference>
<feature type="transmembrane region" description="Helical" evidence="14">
    <location>
        <begin position="21"/>
        <end position="41"/>
    </location>
</feature>
<evidence type="ECO:0000256" key="14">
    <source>
        <dbReference type="SAM" id="Phobius"/>
    </source>
</evidence>
<dbReference type="InterPro" id="IPR003400">
    <property type="entry name" value="ExbD"/>
</dbReference>
<proteinExistence type="inferred from homology"/>
<dbReference type="Gene3D" id="3.30.420.270">
    <property type="match status" value="1"/>
</dbReference>
<keyword evidence="10 13" id="KW-0653">Protein transport</keyword>
<evidence type="ECO:0000256" key="8">
    <source>
        <dbReference type="ARBA" id="ARBA00022519"/>
    </source>
</evidence>
<evidence type="ECO:0000256" key="11">
    <source>
        <dbReference type="ARBA" id="ARBA00022989"/>
    </source>
</evidence>
<dbReference type="InterPro" id="IPR014170">
    <property type="entry name" value="TonB_ExbD_1"/>
</dbReference>
<keyword evidence="12 14" id="KW-0472">Membrane</keyword>
<organism evidence="15 16">
    <name type="scientific">Phaeovibrio sulfidiphilus</name>
    <dbReference type="NCBI Taxonomy" id="1220600"/>
    <lineage>
        <taxon>Bacteria</taxon>
        <taxon>Pseudomonadati</taxon>
        <taxon>Pseudomonadota</taxon>
        <taxon>Alphaproteobacteria</taxon>
        <taxon>Rhodospirillales</taxon>
        <taxon>Rhodospirillaceae</taxon>
        <taxon>Phaeovibrio</taxon>
    </lineage>
</organism>
<evidence type="ECO:0000256" key="4">
    <source>
        <dbReference type="ARBA" id="ARBA00011471"/>
    </source>
</evidence>
<comment type="subcellular location">
    <subcellularLocation>
        <location evidence="2">Cell inner membrane</location>
        <topology evidence="2">Single-pass type II membrane protein</topology>
    </subcellularLocation>
    <subcellularLocation>
        <location evidence="13">Cell membrane</location>
        <topology evidence="13">Single-pass type II membrane protein</topology>
    </subcellularLocation>
</comment>
<keyword evidence="7" id="KW-1003">Cell membrane</keyword>
<comment type="subunit">
    <text evidence="4">The accessory proteins ExbB and ExbD seem to form a complex with TonB.</text>
</comment>
<evidence type="ECO:0000256" key="2">
    <source>
        <dbReference type="ARBA" id="ARBA00004249"/>
    </source>
</evidence>
<dbReference type="Proteomes" id="UP000631034">
    <property type="component" value="Unassembled WGS sequence"/>
</dbReference>
<gene>
    <name evidence="15" type="primary">exbD</name>
    <name evidence="15" type="ORF">IHV25_03550</name>
</gene>
<keyword evidence="6 13" id="KW-0813">Transport</keyword>
<dbReference type="GO" id="GO:0022857">
    <property type="term" value="F:transmembrane transporter activity"/>
    <property type="evidence" value="ECO:0007669"/>
    <property type="project" value="InterPro"/>
</dbReference>
<dbReference type="PANTHER" id="PTHR30558">
    <property type="entry name" value="EXBD MEMBRANE COMPONENT OF PMF-DRIVEN MACROMOLECULE IMPORT SYSTEM"/>
    <property type="match status" value="1"/>
</dbReference>
<evidence type="ECO:0000256" key="13">
    <source>
        <dbReference type="RuleBase" id="RU003879"/>
    </source>
</evidence>
<evidence type="ECO:0000256" key="10">
    <source>
        <dbReference type="ARBA" id="ARBA00022927"/>
    </source>
</evidence>
<keyword evidence="11 14" id="KW-1133">Transmembrane helix</keyword>
<dbReference type="EMBL" id="JACZHT010000002">
    <property type="protein sequence ID" value="MBE1236728.1"/>
    <property type="molecule type" value="Genomic_DNA"/>
</dbReference>
<evidence type="ECO:0000256" key="9">
    <source>
        <dbReference type="ARBA" id="ARBA00022692"/>
    </source>
</evidence>
<dbReference type="GO" id="GO:0005886">
    <property type="term" value="C:plasma membrane"/>
    <property type="evidence" value="ECO:0007669"/>
    <property type="project" value="UniProtKB-SubCell"/>
</dbReference>
<comment type="function">
    <text evidence="1">Involved in the TonB-dependent energy-dependent transport of various receptor-bound substrates.</text>
</comment>
<dbReference type="Pfam" id="PF02472">
    <property type="entry name" value="ExbD"/>
    <property type="match status" value="1"/>
</dbReference>
<keyword evidence="16" id="KW-1185">Reference proteome</keyword>
<evidence type="ECO:0000256" key="3">
    <source>
        <dbReference type="ARBA" id="ARBA00005811"/>
    </source>
</evidence>
<comment type="caution">
    <text evidence="15">The sequence shown here is derived from an EMBL/GenBank/DDBJ whole genome shotgun (WGS) entry which is preliminary data.</text>
</comment>
<evidence type="ECO:0000256" key="7">
    <source>
        <dbReference type="ARBA" id="ARBA00022475"/>
    </source>
</evidence>
<dbReference type="RefSeq" id="WP_192533738.1">
    <property type="nucleotide sequence ID" value="NZ_JACZHT010000002.1"/>
</dbReference>
<comment type="similarity">
    <text evidence="3 13">Belongs to the ExbD/TolR family.</text>
</comment>
<evidence type="ECO:0000313" key="15">
    <source>
        <dbReference type="EMBL" id="MBE1236728.1"/>
    </source>
</evidence>
<sequence>MAFGFRDSGQGGNAEMHEINVTPFIDVMLVLLIIFMIAAPLSTVDIKVDLPSSSASAAKPVDDKPIVISIRKDGSLALGETDVTLSDLTDRVLEETGGDRTRRLHVRADRALEYGALMDVMNVLRSSGFLKVALVGQEGAGGQRGGAPGP</sequence>
<dbReference type="GO" id="GO:0015031">
    <property type="term" value="P:protein transport"/>
    <property type="evidence" value="ECO:0007669"/>
    <property type="project" value="UniProtKB-KW"/>
</dbReference>
<dbReference type="PANTHER" id="PTHR30558:SF9">
    <property type="entry name" value="BIOPOLYMER TRANSPORT PROTEIN EXBD"/>
    <property type="match status" value="1"/>
</dbReference>
<evidence type="ECO:0000313" key="16">
    <source>
        <dbReference type="Proteomes" id="UP000631034"/>
    </source>
</evidence>
<keyword evidence="9 13" id="KW-0812">Transmembrane</keyword>